<gene>
    <name evidence="2" type="ORF">DM194_27725</name>
</gene>
<evidence type="ECO:0000313" key="3">
    <source>
        <dbReference type="Proteomes" id="UP000249605"/>
    </source>
</evidence>
<dbReference type="EMBL" id="CP029836">
    <property type="protein sequence ID" value="AWU98080.1"/>
    <property type="molecule type" value="Genomic_DNA"/>
</dbReference>
<accession>A0A2U9SEN5</accession>
<feature type="region of interest" description="Disordered" evidence="1">
    <location>
        <begin position="96"/>
        <end position="115"/>
    </location>
</feature>
<dbReference type="OrthoDB" id="7553153at2"/>
<organism evidence="2 3">
    <name type="scientific">Azospirillum ramasamyi</name>
    <dbReference type="NCBI Taxonomy" id="682998"/>
    <lineage>
        <taxon>Bacteria</taxon>
        <taxon>Pseudomonadati</taxon>
        <taxon>Pseudomonadota</taxon>
        <taxon>Alphaproteobacteria</taxon>
        <taxon>Rhodospirillales</taxon>
        <taxon>Azospirillaceae</taxon>
        <taxon>Azospirillum</taxon>
    </lineage>
</organism>
<sequence length="199" mass="22303">MDGQVDDTPYPVEELAEAITSLGDGDYLRLEAAARVLALKCWADPGELMDEAVLRALDGRRRCPRRMRVVAFLIGAMRSVANEWLEDRAKWRGADDPTRWGTPAEVDPGTLADNRPDPEAVAVRAERLRFGGQVLKDVTEMFENDEEAWFIIQADLEGGIAPAEVCALLGIERQRYETVRKRIRRGYDTIRARYAGGTP</sequence>
<keyword evidence="3" id="KW-1185">Reference proteome</keyword>
<reference evidence="2 3" key="1">
    <citation type="submission" date="2018-06" db="EMBL/GenBank/DDBJ databases">
        <title>Complete genome sequencing of Azospirillum sp. M2T2B2.</title>
        <authorList>
            <person name="Heo J."/>
            <person name="Kim S.-J."/>
            <person name="Kwon S.-W."/>
            <person name="Anandham R."/>
        </authorList>
    </citation>
    <scope>NUCLEOTIDE SEQUENCE [LARGE SCALE GENOMIC DNA]</scope>
    <source>
        <strain evidence="2 3">M2T2B2</strain>
        <plasmid evidence="2 3">unnamed6</plasmid>
    </source>
</reference>
<protein>
    <submittedName>
        <fullName evidence="2">Uncharacterized protein</fullName>
    </submittedName>
</protein>
<keyword evidence="2" id="KW-0614">Plasmid</keyword>
<evidence type="ECO:0000313" key="2">
    <source>
        <dbReference type="EMBL" id="AWU98080.1"/>
    </source>
</evidence>
<evidence type="ECO:0000256" key="1">
    <source>
        <dbReference type="SAM" id="MobiDB-lite"/>
    </source>
</evidence>
<dbReference type="RefSeq" id="WP_111070869.1">
    <property type="nucleotide sequence ID" value="NZ_CP029836.1"/>
</dbReference>
<dbReference type="AlphaFoldDB" id="A0A2U9SEN5"/>
<geneLocation type="plasmid" evidence="2 3">
    <name>unnamed6</name>
</geneLocation>
<proteinExistence type="predicted"/>
<dbReference type="Proteomes" id="UP000249605">
    <property type="component" value="Plasmid unnamed6"/>
</dbReference>
<name>A0A2U9SEN5_9PROT</name>
<dbReference type="KEGG" id="azm:DM194_27725"/>